<dbReference type="InterPro" id="IPR038920">
    <property type="entry name" value="At3g05675-like"/>
</dbReference>
<dbReference type="PANTHER" id="PTHR31060">
    <property type="entry name" value="OSJNBA0011J08.25 PROTEIN-RELATED"/>
    <property type="match status" value="1"/>
</dbReference>
<keyword evidence="2" id="KW-1185">Reference proteome</keyword>
<dbReference type="STRING" id="81972.D7MR89"/>
<dbReference type="HOGENOM" id="CLU_057775_0_0_1"/>
<evidence type="ECO:0000313" key="1">
    <source>
        <dbReference type="EMBL" id="EFH41147.1"/>
    </source>
</evidence>
<dbReference type="GO" id="GO:0016567">
    <property type="term" value="P:protein ubiquitination"/>
    <property type="evidence" value="ECO:0007669"/>
    <property type="project" value="UniProtKB-UniPathway"/>
</dbReference>
<dbReference type="UniPathway" id="UPA00143"/>
<proteinExistence type="predicted"/>
<dbReference type="Gramene" id="fgenesh2_kg.8__2439__AT5G64230.1">
    <property type="protein sequence ID" value="fgenesh2_kg.8__2439__AT5G64230.1"/>
    <property type="gene ID" value="fgenesh2_kg.8__2439__AT5G64230.1"/>
</dbReference>
<dbReference type="Proteomes" id="UP000008694">
    <property type="component" value="Unassembled WGS sequence"/>
</dbReference>
<dbReference type="PANTHER" id="PTHR31060:SF4">
    <property type="entry name" value="1,8-CINEOLE SYNTHASE"/>
    <property type="match status" value="1"/>
</dbReference>
<organism evidence="2">
    <name type="scientific">Arabidopsis lyrata subsp. lyrata</name>
    <name type="common">Lyre-leaved rock-cress</name>
    <dbReference type="NCBI Taxonomy" id="81972"/>
    <lineage>
        <taxon>Eukaryota</taxon>
        <taxon>Viridiplantae</taxon>
        <taxon>Streptophyta</taxon>
        <taxon>Embryophyta</taxon>
        <taxon>Tracheophyta</taxon>
        <taxon>Spermatophyta</taxon>
        <taxon>Magnoliopsida</taxon>
        <taxon>eudicotyledons</taxon>
        <taxon>Gunneridae</taxon>
        <taxon>Pentapetalae</taxon>
        <taxon>rosids</taxon>
        <taxon>malvids</taxon>
        <taxon>Brassicales</taxon>
        <taxon>Brassicaceae</taxon>
        <taxon>Camelineae</taxon>
        <taxon>Arabidopsis</taxon>
    </lineage>
</organism>
<evidence type="ECO:0000313" key="2">
    <source>
        <dbReference type="Proteomes" id="UP000008694"/>
    </source>
</evidence>
<reference evidence="2" key="1">
    <citation type="journal article" date="2011" name="Nat. Genet.">
        <title>The Arabidopsis lyrata genome sequence and the basis of rapid genome size change.</title>
        <authorList>
            <person name="Hu T.T."/>
            <person name="Pattyn P."/>
            <person name="Bakker E.G."/>
            <person name="Cao J."/>
            <person name="Cheng J.-F."/>
            <person name="Clark R.M."/>
            <person name="Fahlgren N."/>
            <person name="Fawcett J.A."/>
            <person name="Grimwood J."/>
            <person name="Gundlach H."/>
            <person name="Haberer G."/>
            <person name="Hollister J.D."/>
            <person name="Ossowski S."/>
            <person name="Ottilar R.P."/>
            <person name="Salamov A.A."/>
            <person name="Schneeberger K."/>
            <person name="Spannagl M."/>
            <person name="Wang X."/>
            <person name="Yang L."/>
            <person name="Nasrallah M.E."/>
            <person name="Bergelson J."/>
            <person name="Carrington J.C."/>
            <person name="Gaut B.S."/>
            <person name="Schmutz J."/>
            <person name="Mayer K.F.X."/>
            <person name="Van de Peer Y."/>
            <person name="Grigoriev I.V."/>
            <person name="Nordborg M."/>
            <person name="Weigel D."/>
            <person name="Guo Y.-L."/>
        </authorList>
    </citation>
    <scope>NUCLEOTIDE SEQUENCE [LARGE SCALE GENOMIC DNA]</scope>
    <source>
        <strain evidence="2">cv. MN47</strain>
    </source>
</reference>
<protein>
    <submittedName>
        <fullName evidence="1">Uncharacterized protein</fullName>
    </submittedName>
</protein>
<name>D7MR89_ARALL</name>
<gene>
    <name evidence="1" type="ORF">ARALYDRAFT_496623</name>
</gene>
<dbReference type="eggNOG" id="ENOG502QRMR">
    <property type="taxonomic scope" value="Eukaryota"/>
</dbReference>
<dbReference type="EMBL" id="GL348720">
    <property type="protein sequence ID" value="EFH41147.1"/>
    <property type="molecule type" value="Genomic_DNA"/>
</dbReference>
<sequence length="411" mass="46324">MEKLSSAAVVPQLLRNIIIAVVVFADESLLQISGNSKLLEKLRVFLVTCFLFFIRSLPSVVSFANPNSSKKKKKKKMLISGNSKLLEKLRVFLVTFVSFANPNSSKKKKKNKMLVISDCEESGIGRAIWQLLSAMNEIPVSSRKYQVVRSLAERLIDENQGENSIALFDLNRRVLNASFRTTLSRLEAAVERNSNRRDISEPVRRGLNRVVRAAVRAVGDGFIGWGGEETADQTAETSEKLAAELLWLAEKMAVYGFVDEAVEKWASASNLAWLALSSEPRLQCSLVQISALLFKEAKDIKEGKEEEAEEANLKEIKKKMLISWIPLLCRASNGADKPVLRSAERADLEKVLEKMISELNEEEQERVLSLWLHHYTHCSSSDWPDLNGSYVRWCHSSRQLLLLRHSSHISP</sequence>
<accession>D7MR89</accession>
<dbReference type="AlphaFoldDB" id="D7MR89"/>